<dbReference type="PROSITE" id="PS51918">
    <property type="entry name" value="RADICAL_SAM"/>
    <property type="match status" value="1"/>
</dbReference>
<keyword evidence="11 14" id="KW-0456">Lyase</keyword>
<dbReference type="SMART" id="SM00729">
    <property type="entry name" value="Elp3"/>
    <property type="match status" value="1"/>
</dbReference>
<organism evidence="14">
    <name type="scientific">[Clostridium] nexile</name>
    <dbReference type="NCBI Taxonomy" id="29361"/>
    <lineage>
        <taxon>Bacteria</taxon>
        <taxon>Bacillati</taxon>
        <taxon>Bacillota</taxon>
        <taxon>Clostridia</taxon>
        <taxon>Lachnospirales</taxon>
        <taxon>Lachnospiraceae</taxon>
        <taxon>Tyzzerella</taxon>
    </lineage>
</organism>
<dbReference type="EMBL" id="CACRTG010000008">
    <property type="protein sequence ID" value="VYS95951.1"/>
    <property type="molecule type" value="Genomic_DNA"/>
</dbReference>
<dbReference type="SUPFAM" id="SSF102114">
    <property type="entry name" value="Radical SAM enzymes"/>
    <property type="match status" value="1"/>
</dbReference>
<keyword evidence="7" id="KW-0408">Iron</keyword>
<keyword evidence="9" id="KW-0342">GTP-binding</keyword>
<keyword evidence="6" id="KW-0547">Nucleotide-binding</keyword>
<keyword evidence="4" id="KW-0949">S-adenosyl-L-methionine</keyword>
<dbReference type="SFLD" id="SFLDG01067">
    <property type="entry name" value="SPASM/twitch_domain_containing"/>
    <property type="match status" value="1"/>
</dbReference>
<dbReference type="InterPro" id="IPR006638">
    <property type="entry name" value="Elp3/MiaA/NifB-like_rSAM"/>
</dbReference>
<evidence type="ECO:0000256" key="9">
    <source>
        <dbReference type="ARBA" id="ARBA00023134"/>
    </source>
</evidence>
<dbReference type="PANTHER" id="PTHR22960:SF0">
    <property type="entry name" value="MOLYBDENUM COFACTOR BIOSYNTHESIS PROTEIN 1"/>
    <property type="match status" value="1"/>
</dbReference>
<keyword evidence="3" id="KW-0004">4Fe-4S</keyword>
<dbReference type="CDD" id="cd01335">
    <property type="entry name" value="Radical_SAM"/>
    <property type="match status" value="1"/>
</dbReference>
<dbReference type="InterPro" id="IPR058240">
    <property type="entry name" value="rSAM_sf"/>
</dbReference>
<evidence type="ECO:0000256" key="7">
    <source>
        <dbReference type="ARBA" id="ARBA00023004"/>
    </source>
</evidence>
<dbReference type="AlphaFoldDB" id="A0A6N2SUM4"/>
<evidence type="ECO:0000256" key="2">
    <source>
        <dbReference type="ARBA" id="ARBA00012167"/>
    </source>
</evidence>
<evidence type="ECO:0000256" key="10">
    <source>
        <dbReference type="ARBA" id="ARBA00023150"/>
    </source>
</evidence>
<evidence type="ECO:0000256" key="1">
    <source>
        <dbReference type="ARBA" id="ARBA00001966"/>
    </source>
</evidence>
<dbReference type="InterPro" id="IPR013785">
    <property type="entry name" value="Aldolase_TIM"/>
</dbReference>
<evidence type="ECO:0000256" key="4">
    <source>
        <dbReference type="ARBA" id="ARBA00022691"/>
    </source>
</evidence>
<gene>
    <name evidence="14" type="primary">moaA</name>
    <name evidence="14" type="ORF">CNLFYP112_01454</name>
</gene>
<dbReference type="GO" id="GO:0005525">
    <property type="term" value="F:GTP binding"/>
    <property type="evidence" value="ECO:0007669"/>
    <property type="project" value="UniProtKB-KW"/>
</dbReference>
<evidence type="ECO:0000256" key="3">
    <source>
        <dbReference type="ARBA" id="ARBA00022485"/>
    </source>
</evidence>
<dbReference type="InterPro" id="IPR000385">
    <property type="entry name" value="MoaA_NifB_PqqE_Fe-S-bd_CS"/>
</dbReference>
<comment type="cofactor">
    <cofactor evidence="1">
        <name>[4Fe-4S] cluster</name>
        <dbReference type="ChEBI" id="CHEBI:49883"/>
    </cofactor>
</comment>
<evidence type="ECO:0000256" key="8">
    <source>
        <dbReference type="ARBA" id="ARBA00023014"/>
    </source>
</evidence>
<dbReference type="InterPro" id="IPR013483">
    <property type="entry name" value="MoaA"/>
</dbReference>
<dbReference type="SFLD" id="SFLDG01383">
    <property type="entry name" value="cyclic_pyranopterin_phosphate"/>
    <property type="match status" value="1"/>
</dbReference>
<evidence type="ECO:0000256" key="11">
    <source>
        <dbReference type="ARBA" id="ARBA00023239"/>
    </source>
</evidence>
<proteinExistence type="predicted"/>
<dbReference type="NCBIfam" id="TIGR02666">
    <property type="entry name" value="moaA"/>
    <property type="match status" value="1"/>
</dbReference>
<feature type="domain" description="Radical SAM core" evidence="13">
    <location>
        <begin position="4"/>
        <end position="227"/>
    </location>
</feature>
<dbReference type="InterPro" id="IPR050105">
    <property type="entry name" value="MoCo_biosynth_MoaA/MoaC"/>
</dbReference>
<name>A0A6N2SUM4_9FIRM</name>
<dbReference type="EC" id="4.1.99.22" evidence="2"/>
<keyword evidence="10" id="KW-0501">Molybdenum cofactor biosynthesis</keyword>
<dbReference type="SFLD" id="SFLDG01386">
    <property type="entry name" value="main_SPASM_domain-containing"/>
    <property type="match status" value="1"/>
</dbReference>
<evidence type="ECO:0000256" key="12">
    <source>
        <dbReference type="ARBA" id="ARBA00048697"/>
    </source>
</evidence>
<dbReference type="GO" id="GO:0006777">
    <property type="term" value="P:Mo-molybdopterin cofactor biosynthetic process"/>
    <property type="evidence" value="ECO:0007669"/>
    <property type="project" value="UniProtKB-KW"/>
</dbReference>
<dbReference type="Gene3D" id="3.20.20.70">
    <property type="entry name" value="Aldolase class I"/>
    <property type="match status" value="1"/>
</dbReference>
<dbReference type="InterPro" id="IPR040064">
    <property type="entry name" value="MoaA-like"/>
</dbReference>
<dbReference type="UniPathway" id="UPA00344"/>
<dbReference type="GO" id="GO:0061798">
    <property type="term" value="F:GTP 3',8'-cyclase activity"/>
    <property type="evidence" value="ECO:0007669"/>
    <property type="project" value="UniProtKB-EC"/>
</dbReference>
<protein>
    <recommendedName>
        <fullName evidence="2">GTP 3',8-cyclase</fullName>
        <ecNumber evidence="2">4.1.99.22</ecNumber>
    </recommendedName>
</protein>
<keyword evidence="5" id="KW-0479">Metal-binding</keyword>
<dbReference type="SFLD" id="SFLDS00029">
    <property type="entry name" value="Radical_SAM"/>
    <property type="match status" value="1"/>
</dbReference>
<dbReference type="InterPro" id="IPR010505">
    <property type="entry name" value="MoaA_twitch"/>
</dbReference>
<dbReference type="Pfam" id="PF06463">
    <property type="entry name" value="Mob_synth_C"/>
    <property type="match status" value="1"/>
</dbReference>
<accession>A0A6N2SUM4</accession>
<comment type="catalytic activity">
    <reaction evidence="12">
        <text>GTP + AH2 + S-adenosyl-L-methionine = (8S)-3',8-cyclo-7,8-dihydroguanosine 5'-triphosphate + 5'-deoxyadenosine + L-methionine + A + H(+)</text>
        <dbReference type="Rhea" id="RHEA:49576"/>
        <dbReference type="ChEBI" id="CHEBI:13193"/>
        <dbReference type="ChEBI" id="CHEBI:15378"/>
        <dbReference type="ChEBI" id="CHEBI:17319"/>
        <dbReference type="ChEBI" id="CHEBI:17499"/>
        <dbReference type="ChEBI" id="CHEBI:37565"/>
        <dbReference type="ChEBI" id="CHEBI:57844"/>
        <dbReference type="ChEBI" id="CHEBI:59789"/>
        <dbReference type="ChEBI" id="CHEBI:131766"/>
        <dbReference type="EC" id="4.1.99.22"/>
    </reaction>
</comment>
<dbReference type="GO" id="GO:0046872">
    <property type="term" value="F:metal ion binding"/>
    <property type="evidence" value="ECO:0007669"/>
    <property type="project" value="UniProtKB-KW"/>
</dbReference>
<sequence>MKDQYGRLIDYLRISVTDRCNLRCVYCMPEKGVTWIPHSEVLTYEELLTVGKAAAALGIKHIKITGGEPLLRKNVTEFIARLKKTKGIETVTLTTNGILLPNYIDQLSEAGIDGINISLDTLEEKKFRKLTRNGEVKDVWKGISSVLPYDQINMKINCVLAGKDWQKDAVRVAEIAKKYRIHVRFIELMPIQNQEEKGNLEEEIKALLEDVYGPMRRCEERIGFGPSVYYELPEFCGKIGFISAVSHKFCNQCNRIRLTCDGKLRLCLQSENAVDLKSALRQGACEEELKQLLERGLLEKPREHRFGCDCIEGEAMSRIGG</sequence>
<keyword evidence="8" id="KW-0411">Iron-sulfur</keyword>
<dbReference type="GO" id="GO:0061799">
    <property type="term" value="F:cyclic pyranopterin monophosphate synthase activity"/>
    <property type="evidence" value="ECO:0007669"/>
    <property type="project" value="TreeGrafter"/>
</dbReference>
<dbReference type="InterPro" id="IPR007197">
    <property type="entry name" value="rSAM"/>
</dbReference>
<dbReference type="CDD" id="cd21117">
    <property type="entry name" value="Twitch_MoaA"/>
    <property type="match status" value="1"/>
</dbReference>
<evidence type="ECO:0000256" key="5">
    <source>
        <dbReference type="ARBA" id="ARBA00022723"/>
    </source>
</evidence>
<reference evidence="14" key="1">
    <citation type="submission" date="2019-11" db="EMBL/GenBank/DDBJ databases">
        <authorList>
            <person name="Feng L."/>
        </authorList>
    </citation>
    <scope>NUCLEOTIDE SEQUENCE</scope>
    <source>
        <strain evidence="14">CnexileLFYP112</strain>
    </source>
</reference>
<dbReference type="PANTHER" id="PTHR22960">
    <property type="entry name" value="MOLYBDOPTERIN COFACTOR SYNTHESIS PROTEIN A"/>
    <property type="match status" value="1"/>
</dbReference>
<dbReference type="Pfam" id="PF04055">
    <property type="entry name" value="Radical_SAM"/>
    <property type="match status" value="1"/>
</dbReference>
<dbReference type="GO" id="GO:0051539">
    <property type="term" value="F:4 iron, 4 sulfur cluster binding"/>
    <property type="evidence" value="ECO:0007669"/>
    <property type="project" value="UniProtKB-KW"/>
</dbReference>
<evidence type="ECO:0000313" key="14">
    <source>
        <dbReference type="EMBL" id="VYS95951.1"/>
    </source>
</evidence>
<dbReference type="PROSITE" id="PS01305">
    <property type="entry name" value="MOAA_NIFB_PQQE"/>
    <property type="match status" value="1"/>
</dbReference>
<evidence type="ECO:0000256" key="6">
    <source>
        <dbReference type="ARBA" id="ARBA00022741"/>
    </source>
</evidence>
<evidence type="ECO:0000259" key="13">
    <source>
        <dbReference type="PROSITE" id="PS51918"/>
    </source>
</evidence>